<dbReference type="InterPro" id="IPR001539">
    <property type="entry name" value="Peptidase_U32"/>
</dbReference>
<accession>A0ABS4GLW6</accession>
<evidence type="ECO:0000313" key="1">
    <source>
        <dbReference type="EMBL" id="MBP1931239.1"/>
    </source>
</evidence>
<keyword evidence="1" id="KW-0645">Protease</keyword>
<dbReference type="EMBL" id="JAGGKT010000002">
    <property type="protein sequence ID" value="MBP1931239.1"/>
    <property type="molecule type" value="Genomic_DNA"/>
</dbReference>
<dbReference type="PANTHER" id="PTHR30217:SF7">
    <property type="entry name" value="TRNA HYDROXYLATION PROTEIN P2"/>
    <property type="match status" value="1"/>
</dbReference>
<gene>
    <name evidence="1" type="ORF">J2Z37_001236</name>
</gene>
<reference evidence="1 2" key="1">
    <citation type="submission" date="2021-03" db="EMBL/GenBank/DDBJ databases">
        <title>Genomic Encyclopedia of Type Strains, Phase IV (KMG-IV): sequencing the most valuable type-strain genomes for metagenomic binning, comparative biology and taxonomic classification.</title>
        <authorList>
            <person name="Goeker M."/>
        </authorList>
    </citation>
    <scope>NUCLEOTIDE SEQUENCE [LARGE SCALE GENOMIC DNA]</scope>
    <source>
        <strain evidence="1 2">DSM 24738</strain>
    </source>
</reference>
<protein>
    <submittedName>
        <fullName evidence="1">Protease</fullName>
        <ecNumber evidence="1">3.4.-.-</ecNumber>
    </submittedName>
</protein>
<dbReference type="InterPro" id="IPR051454">
    <property type="entry name" value="RNA/ubiquinone_mod_enzymes"/>
</dbReference>
<dbReference type="RefSeq" id="WP_209809317.1">
    <property type="nucleotide sequence ID" value="NZ_JAGGKT010000002.1"/>
</dbReference>
<dbReference type="PANTHER" id="PTHR30217">
    <property type="entry name" value="PEPTIDASE U32 FAMILY"/>
    <property type="match status" value="1"/>
</dbReference>
<comment type="caution">
    <text evidence="1">The sequence shown here is derived from an EMBL/GenBank/DDBJ whole genome shotgun (WGS) entry which is preliminary data.</text>
</comment>
<proteinExistence type="predicted"/>
<dbReference type="GO" id="GO:0006508">
    <property type="term" value="P:proteolysis"/>
    <property type="evidence" value="ECO:0007669"/>
    <property type="project" value="UniProtKB-KW"/>
</dbReference>
<evidence type="ECO:0000313" key="2">
    <source>
        <dbReference type="Proteomes" id="UP001519343"/>
    </source>
</evidence>
<keyword evidence="2" id="KW-1185">Reference proteome</keyword>
<dbReference type="GO" id="GO:0008233">
    <property type="term" value="F:peptidase activity"/>
    <property type="evidence" value="ECO:0007669"/>
    <property type="project" value="UniProtKB-KW"/>
</dbReference>
<sequence length="304" mass="34590">MTNKTELVVSAGSVEEVQRLFQAGADAVEIGQARYSLRMPGSFDSSMIKETMQIARHFDKKVYVSVNTLFHPDLVEELASYLGQLQELSVHAIIFGDPAVLMAARENAPTIPLHWSTETTSTSYRTVNYWGKKGASRAILARELSFEEVIGVKQNTTHEVQVQIHGMTCIFHSKRSLVSNYMDHRKDGRELDLPLYIKEDNRDDANYPIFQDEQGTHVMSAEDICMIEQLPTFIQHGFDALKIDGILKSAEYNETVVSVYRRAIDDLMEDPNRGVDSAWMEEIKRIQPETRPLGTGFYFKEQVY</sequence>
<dbReference type="Proteomes" id="UP001519343">
    <property type="component" value="Unassembled WGS sequence"/>
</dbReference>
<organism evidence="1 2">
    <name type="scientific">Ammoniphilus resinae</name>
    <dbReference type="NCBI Taxonomy" id="861532"/>
    <lineage>
        <taxon>Bacteria</taxon>
        <taxon>Bacillati</taxon>
        <taxon>Bacillota</taxon>
        <taxon>Bacilli</taxon>
        <taxon>Bacillales</taxon>
        <taxon>Paenibacillaceae</taxon>
        <taxon>Aneurinibacillus group</taxon>
        <taxon>Ammoniphilus</taxon>
    </lineage>
</organism>
<dbReference type="Pfam" id="PF01136">
    <property type="entry name" value="Peptidase_U32"/>
    <property type="match status" value="1"/>
</dbReference>
<dbReference type="EC" id="3.4.-.-" evidence="1"/>
<keyword evidence="1" id="KW-0378">Hydrolase</keyword>
<name>A0ABS4GLW6_9BACL</name>